<keyword evidence="12 14" id="KW-0472">Membrane</keyword>
<evidence type="ECO:0000256" key="9">
    <source>
        <dbReference type="ARBA" id="ARBA00022989"/>
    </source>
</evidence>
<evidence type="ECO:0000256" key="7">
    <source>
        <dbReference type="ARBA" id="ARBA00022824"/>
    </source>
</evidence>
<keyword evidence="3 14" id="KW-0813">Transport</keyword>
<evidence type="ECO:0000313" key="17">
    <source>
        <dbReference type="EMBL" id="CAG9317212.1"/>
    </source>
</evidence>
<comment type="subcellular location">
    <subcellularLocation>
        <location evidence="1">Endoplasmic reticulum membrane</location>
        <topology evidence="1">Multi-pass membrane protein</topology>
    </subcellularLocation>
</comment>
<dbReference type="Pfam" id="PF01956">
    <property type="entry name" value="EMC3_TMCO1"/>
    <property type="match status" value="1"/>
</dbReference>
<dbReference type="GO" id="GO:0005789">
    <property type="term" value="C:endoplasmic reticulum membrane"/>
    <property type="evidence" value="ECO:0007669"/>
    <property type="project" value="UniProtKB-SubCell"/>
</dbReference>
<evidence type="ECO:0000313" key="18">
    <source>
        <dbReference type="Proteomes" id="UP001162131"/>
    </source>
</evidence>
<protein>
    <recommendedName>
        <fullName evidence="14">Calcium load-activated calcium channel</fullName>
        <shortName evidence="14">CLAC channel</shortName>
    </recommendedName>
</protein>
<dbReference type="EMBL" id="CAJZBQ010000018">
    <property type="protein sequence ID" value="CAG9317212.1"/>
    <property type="molecule type" value="Genomic_DNA"/>
</dbReference>
<feature type="transmembrane region" description="Helical" evidence="16">
    <location>
        <begin position="12"/>
        <end position="34"/>
    </location>
</feature>
<dbReference type="AlphaFoldDB" id="A0AAU9IU30"/>
<feature type="transmembrane region" description="Helical" evidence="16">
    <location>
        <begin position="139"/>
        <end position="158"/>
    </location>
</feature>
<dbReference type="GO" id="GO:0032469">
    <property type="term" value="P:endoplasmic reticulum calcium ion homeostasis"/>
    <property type="evidence" value="ECO:0007669"/>
    <property type="project" value="UniProtKB-UniRule"/>
</dbReference>
<feature type="coiled-coil region" evidence="15">
    <location>
        <begin position="39"/>
        <end position="66"/>
    </location>
</feature>
<keyword evidence="8 14" id="KW-0106">Calcium</keyword>
<evidence type="ECO:0000256" key="3">
    <source>
        <dbReference type="ARBA" id="ARBA00022448"/>
    </source>
</evidence>
<dbReference type="InterPro" id="IPR008559">
    <property type="entry name" value="TMCO1"/>
</dbReference>
<keyword evidence="5 14" id="KW-0107">Calcium channel</keyword>
<keyword evidence="18" id="KW-1185">Reference proteome</keyword>
<evidence type="ECO:0000256" key="2">
    <source>
        <dbReference type="ARBA" id="ARBA00006537"/>
    </source>
</evidence>
<evidence type="ECO:0000256" key="8">
    <source>
        <dbReference type="ARBA" id="ARBA00022837"/>
    </source>
</evidence>
<gene>
    <name evidence="17" type="ORF">BSTOLATCC_MIC18466</name>
</gene>
<dbReference type="PANTHER" id="PTHR20917">
    <property type="entry name" value="PNAS-RELATED"/>
    <property type="match status" value="1"/>
</dbReference>
<comment type="function">
    <text evidence="14">Calcium-selective channel required to prevent calcium stores from overfilling.</text>
</comment>
<dbReference type="Proteomes" id="UP001162131">
    <property type="component" value="Unassembled WGS sequence"/>
</dbReference>
<keyword evidence="4" id="KW-0109">Calcium transport</keyword>
<evidence type="ECO:0000256" key="1">
    <source>
        <dbReference type="ARBA" id="ARBA00004477"/>
    </source>
</evidence>
<evidence type="ECO:0000256" key="12">
    <source>
        <dbReference type="ARBA" id="ARBA00023136"/>
    </source>
</evidence>
<evidence type="ECO:0000256" key="15">
    <source>
        <dbReference type="SAM" id="Coils"/>
    </source>
</evidence>
<organism evidence="17 18">
    <name type="scientific">Blepharisma stoltei</name>
    <dbReference type="NCBI Taxonomy" id="1481888"/>
    <lineage>
        <taxon>Eukaryota</taxon>
        <taxon>Sar</taxon>
        <taxon>Alveolata</taxon>
        <taxon>Ciliophora</taxon>
        <taxon>Postciliodesmatophora</taxon>
        <taxon>Heterotrichea</taxon>
        <taxon>Heterotrichida</taxon>
        <taxon>Blepharismidae</taxon>
        <taxon>Blepharisma</taxon>
    </lineage>
</organism>
<reference evidence="17" key="1">
    <citation type="submission" date="2021-09" db="EMBL/GenBank/DDBJ databases">
        <authorList>
            <consortium name="AG Swart"/>
            <person name="Singh M."/>
            <person name="Singh A."/>
            <person name="Seah K."/>
            <person name="Emmerich C."/>
        </authorList>
    </citation>
    <scope>NUCLEOTIDE SEQUENCE</scope>
    <source>
        <strain evidence="17">ATCC30299</strain>
    </source>
</reference>
<evidence type="ECO:0000256" key="14">
    <source>
        <dbReference type="PIRNR" id="PIRNR023322"/>
    </source>
</evidence>
<name>A0AAU9IU30_9CILI</name>
<dbReference type="InterPro" id="IPR002809">
    <property type="entry name" value="EMC3/TMCO1"/>
</dbReference>
<sequence>MYDTDIAWVDTFSIILAACFTAGLAETISWFLIYRTDDYKSLKKNIESLSKQVEKEREKIVVASKQKAQEKKVTKSESMLKNMNQQLSSSKMKSTMIVALFMIAFISTLSSTYQGVVVAKLPFVPFSLLQSMTHRNLPGIDMTDCSMIFIYVLTSYLVRTNIQKYFGFSPRTPFSMWDQPGAPKY</sequence>
<evidence type="ECO:0000256" key="6">
    <source>
        <dbReference type="ARBA" id="ARBA00022692"/>
    </source>
</evidence>
<accession>A0AAU9IU30</accession>
<keyword evidence="11 14" id="KW-0406">Ion transport</keyword>
<keyword evidence="6 16" id="KW-0812">Transmembrane</keyword>
<evidence type="ECO:0000256" key="4">
    <source>
        <dbReference type="ARBA" id="ARBA00022568"/>
    </source>
</evidence>
<dbReference type="SMART" id="SM01415">
    <property type="entry name" value="DUF106"/>
    <property type="match status" value="1"/>
</dbReference>
<comment type="caution">
    <text evidence="17">The sequence shown here is derived from an EMBL/GenBank/DDBJ whole genome shotgun (WGS) entry which is preliminary data.</text>
</comment>
<dbReference type="GO" id="GO:0005262">
    <property type="term" value="F:calcium channel activity"/>
    <property type="evidence" value="ECO:0007669"/>
    <property type="project" value="UniProtKB-UniRule"/>
</dbReference>
<keyword evidence="7 14" id="KW-0256">Endoplasmic reticulum</keyword>
<evidence type="ECO:0000256" key="5">
    <source>
        <dbReference type="ARBA" id="ARBA00022673"/>
    </source>
</evidence>
<evidence type="ECO:0000256" key="16">
    <source>
        <dbReference type="SAM" id="Phobius"/>
    </source>
</evidence>
<keyword evidence="10 15" id="KW-0175">Coiled coil</keyword>
<evidence type="ECO:0000256" key="11">
    <source>
        <dbReference type="ARBA" id="ARBA00023065"/>
    </source>
</evidence>
<keyword evidence="13" id="KW-0407">Ion channel</keyword>
<feature type="transmembrane region" description="Helical" evidence="16">
    <location>
        <begin position="97"/>
        <end position="119"/>
    </location>
</feature>
<evidence type="ECO:0000256" key="13">
    <source>
        <dbReference type="ARBA" id="ARBA00023303"/>
    </source>
</evidence>
<dbReference type="PANTHER" id="PTHR20917:SF0">
    <property type="entry name" value="CALCIUM LOAD-ACTIVATED CALCIUM CHANNEL"/>
    <property type="match status" value="1"/>
</dbReference>
<evidence type="ECO:0000256" key="10">
    <source>
        <dbReference type="ARBA" id="ARBA00023054"/>
    </source>
</evidence>
<proteinExistence type="inferred from homology"/>
<dbReference type="PIRSF" id="PIRSF023322">
    <property type="entry name" value="DUF841_euk"/>
    <property type="match status" value="1"/>
</dbReference>
<comment type="similarity">
    <text evidence="2 14">Belongs to the TMCO1 family.</text>
</comment>
<keyword evidence="9 16" id="KW-1133">Transmembrane helix</keyword>